<dbReference type="Proteomes" id="UP000006906">
    <property type="component" value="Chromosome 11"/>
</dbReference>
<feature type="compositionally biased region" description="Low complexity" evidence="1">
    <location>
        <begin position="200"/>
        <end position="218"/>
    </location>
</feature>
<dbReference type="Gene3D" id="3.40.50.11550">
    <property type="match status" value="2"/>
</dbReference>
<dbReference type="SUPFAM" id="SSF159501">
    <property type="entry name" value="EreA/ChaN-like"/>
    <property type="match status" value="3"/>
</dbReference>
<dbReference type="PANTHER" id="PTHR31620:SF15">
    <property type="entry name" value="PROTEIN RETICULATA-RELATED 2, CHLOROPLASTIC-RELATED"/>
    <property type="match status" value="1"/>
</dbReference>
<sequence>MGEAAADEGWASACMSAAAAALAAAAVAGSAALGSSSPAIVPGSYGGGARGGGAEEAYGAGWQHMTWSQCLALQNERPASPSSSGGRSDSSSSGSGSSTDTQARAPAGGKGSGSGPAYSEGSAYAVYDARGEPSSWEALLYSLPASSIVLLGEYHDDPVAHALQLRLLRHTLQQQGAEQAEGTERPQEAGGPQEGGMLGQGAPSGTAGAAGSSAATGQKLQRQLRRPVALSLEMFEADVQHVMDEFLAGAIREADLVKDGRPWPNYQSDYRPLVMAAKEAGAPVVCANAPRRYVSLVGRSGAAALEALPPASRRHLPPLPLRPASNTYAAKIQWTMQRARQASAAEGETGGADDDGEERAAPVAAPAAAAAAAPAAGTAAKPTSPPAATAASPSPSTPTSVPATNPTTSSTSSSAGGGGECPYSGMSLGRTRFVEAQNLWDASMAHAIAAALQALPPGGLVVHVCGKFHSEQRLGICEHLNYIWGGGAGAPAVSSVSSSPTPTLAATAVTSQQPEPTDPSAVVGQFQPQQPDAGQPATPRVCVVTFVPSGRGVSVPAETLRGAGLHTYGDWLVLTDARLPRSFESEHPV</sequence>
<dbReference type="PANTHER" id="PTHR31620">
    <property type="entry name" value="PROTEIN RETICULATA-RELATED 2, CHLOROPLASTIC-RELATED"/>
    <property type="match status" value="1"/>
</dbReference>
<dbReference type="OMA" id="WTMQRAR"/>
<dbReference type="Pfam" id="PF04187">
    <property type="entry name" value="Cofac_haem_bdg"/>
    <property type="match status" value="1"/>
</dbReference>
<dbReference type="EMBL" id="CM008972">
    <property type="protein sequence ID" value="PNW76777.1"/>
    <property type="molecule type" value="Genomic_DNA"/>
</dbReference>
<name>A0A2K3D8C1_CHLRE</name>
<evidence type="ECO:0000259" key="2">
    <source>
        <dbReference type="Pfam" id="PF04187"/>
    </source>
</evidence>
<feature type="region of interest" description="Disordered" evidence="1">
    <location>
        <begin position="76"/>
        <end position="118"/>
    </location>
</feature>
<protein>
    <recommendedName>
        <fullName evidence="2">Haem-binding uptake Tiki superfamily ChaN domain-containing protein</fullName>
    </recommendedName>
</protein>
<evidence type="ECO:0000256" key="1">
    <source>
        <dbReference type="SAM" id="MobiDB-lite"/>
    </source>
</evidence>
<dbReference type="KEGG" id="cre:CHLRE_11g475750v5"/>
<organism evidence="3 4">
    <name type="scientific">Chlamydomonas reinhardtii</name>
    <name type="common">Chlamydomonas smithii</name>
    <dbReference type="NCBI Taxonomy" id="3055"/>
    <lineage>
        <taxon>Eukaryota</taxon>
        <taxon>Viridiplantae</taxon>
        <taxon>Chlorophyta</taxon>
        <taxon>core chlorophytes</taxon>
        <taxon>Chlorophyceae</taxon>
        <taxon>CS clade</taxon>
        <taxon>Chlamydomonadales</taxon>
        <taxon>Chlamydomonadaceae</taxon>
        <taxon>Chlamydomonas</taxon>
    </lineage>
</organism>
<proteinExistence type="predicted"/>
<dbReference type="GeneID" id="5727561"/>
<keyword evidence="4" id="KW-1185">Reference proteome</keyword>
<evidence type="ECO:0000313" key="4">
    <source>
        <dbReference type="Proteomes" id="UP000006906"/>
    </source>
</evidence>
<dbReference type="Gramene" id="PNW76777">
    <property type="protein sequence ID" value="PNW76777"/>
    <property type="gene ID" value="CHLRE_11g475750v5"/>
</dbReference>
<feature type="region of interest" description="Disordered" evidence="1">
    <location>
        <begin position="339"/>
        <end position="421"/>
    </location>
</feature>
<reference evidence="3 4" key="1">
    <citation type="journal article" date="2007" name="Science">
        <title>The Chlamydomonas genome reveals the evolution of key animal and plant functions.</title>
        <authorList>
            <person name="Merchant S.S."/>
            <person name="Prochnik S.E."/>
            <person name="Vallon O."/>
            <person name="Harris E.H."/>
            <person name="Karpowicz S.J."/>
            <person name="Witman G.B."/>
            <person name="Terry A."/>
            <person name="Salamov A."/>
            <person name="Fritz-Laylin L.K."/>
            <person name="Marechal-Drouard L."/>
            <person name="Marshall W.F."/>
            <person name="Qu L.H."/>
            <person name="Nelson D.R."/>
            <person name="Sanderfoot A.A."/>
            <person name="Spalding M.H."/>
            <person name="Kapitonov V.V."/>
            <person name="Ren Q."/>
            <person name="Ferris P."/>
            <person name="Lindquist E."/>
            <person name="Shapiro H."/>
            <person name="Lucas S.M."/>
            <person name="Grimwood J."/>
            <person name="Schmutz J."/>
            <person name="Cardol P."/>
            <person name="Cerutti H."/>
            <person name="Chanfreau G."/>
            <person name="Chen C.L."/>
            <person name="Cognat V."/>
            <person name="Croft M.T."/>
            <person name="Dent R."/>
            <person name="Dutcher S."/>
            <person name="Fernandez E."/>
            <person name="Fukuzawa H."/>
            <person name="Gonzalez-Ballester D."/>
            <person name="Gonzalez-Halphen D."/>
            <person name="Hallmann A."/>
            <person name="Hanikenne M."/>
            <person name="Hippler M."/>
            <person name="Inwood W."/>
            <person name="Jabbari K."/>
            <person name="Kalanon M."/>
            <person name="Kuras R."/>
            <person name="Lefebvre P.A."/>
            <person name="Lemaire S.D."/>
            <person name="Lobanov A.V."/>
            <person name="Lohr M."/>
            <person name="Manuell A."/>
            <person name="Meier I."/>
            <person name="Mets L."/>
            <person name="Mittag M."/>
            <person name="Mittelmeier T."/>
            <person name="Moroney J.V."/>
            <person name="Moseley J."/>
            <person name="Napoli C."/>
            <person name="Nedelcu A.M."/>
            <person name="Niyogi K."/>
            <person name="Novoselov S.V."/>
            <person name="Paulsen I.T."/>
            <person name="Pazour G."/>
            <person name="Purton S."/>
            <person name="Ral J.P."/>
            <person name="Riano-Pachon D.M."/>
            <person name="Riekhof W."/>
            <person name="Rymarquis L."/>
            <person name="Schroda M."/>
            <person name="Stern D."/>
            <person name="Umen J."/>
            <person name="Willows R."/>
            <person name="Wilson N."/>
            <person name="Zimmer S.L."/>
            <person name="Allmer J."/>
            <person name="Balk J."/>
            <person name="Bisova K."/>
            <person name="Chen C.J."/>
            <person name="Elias M."/>
            <person name="Gendler K."/>
            <person name="Hauser C."/>
            <person name="Lamb M.R."/>
            <person name="Ledford H."/>
            <person name="Long J.C."/>
            <person name="Minagawa J."/>
            <person name="Page M.D."/>
            <person name="Pan J."/>
            <person name="Pootakham W."/>
            <person name="Roje S."/>
            <person name="Rose A."/>
            <person name="Stahlberg E."/>
            <person name="Terauchi A.M."/>
            <person name="Yang P."/>
            <person name="Ball S."/>
            <person name="Bowler C."/>
            <person name="Dieckmann C.L."/>
            <person name="Gladyshev V.N."/>
            <person name="Green P."/>
            <person name="Jorgensen R."/>
            <person name="Mayfield S."/>
            <person name="Mueller-Roeber B."/>
            <person name="Rajamani S."/>
            <person name="Sayre R.T."/>
            <person name="Brokstein P."/>
            <person name="Dubchak I."/>
            <person name="Goodstein D."/>
            <person name="Hornick L."/>
            <person name="Huang Y.W."/>
            <person name="Jhaveri J."/>
            <person name="Luo Y."/>
            <person name="Martinez D."/>
            <person name="Ngau W.C."/>
            <person name="Otillar B."/>
            <person name="Poliakov A."/>
            <person name="Porter A."/>
            <person name="Szajkowski L."/>
            <person name="Werner G."/>
            <person name="Zhou K."/>
            <person name="Grigoriev I.V."/>
            <person name="Rokhsar D.S."/>
            <person name="Grossman A.R."/>
        </authorList>
    </citation>
    <scope>NUCLEOTIDE SEQUENCE [LARGE SCALE GENOMIC DNA]</scope>
    <source>
        <strain evidence="4">CC-503</strain>
    </source>
</reference>
<dbReference type="CDD" id="cd14727">
    <property type="entry name" value="ChanN-like"/>
    <property type="match status" value="1"/>
</dbReference>
<accession>A0A2K3D8C1</accession>
<feature type="region of interest" description="Disordered" evidence="1">
    <location>
        <begin position="174"/>
        <end position="220"/>
    </location>
</feature>
<feature type="compositionally biased region" description="Low complexity" evidence="1">
    <location>
        <begin position="80"/>
        <end position="107"/>
    </location>
</feature>
<evidence type="ECO:0000313" key="3">
    <source>
        <dbReference type="EMBL" id="PNW76777.1"/>
    </source>
</evidence>
<dbReference type="InterPro" id="IPR007314">
    <property type="entry name" value="Cofac_haem-bd_dom"/>
</dbReference>
<dbReference type="RefSeq" id="XP_042919626.1">
    <property type="nucleotide sequence ID" value="XM_043067621.1"/>
</dbReference>
<feature type="compositionally biased region" description="Low complexity" evidence="1">
    <location>
        <begin position="361"/>
        <end position="414"/>
    </location>
</feature>
<dbReference type="AlphaFoldDB" id="A0A2K3D8C1"/>
<feature type="domain" description="Haem-binding uptake Tiki superfamily ChaN" evidence="2">
    <location>
        <begin position="218"/>
        <end position="480"/>
    </location>
</feature>
<gene>
    <name evidence="3" type="ORF">CHLRE_11g475750v5</name>
</gene>
<dbReference type="OrthoDB" id="205639at2759"/>
<dbReference type="InParanoid" id="A0A2K3D8C1"/>